<dbReference type="RefSeq" id="WP_133472754.1">
    <property type="nucleotide sequence ID" value="NZ_SNWP01000010.1"/>
</dbReference>
<name>A0A4R6J074_9BACT</name>
<proteinExistence type="predicted"/>
<gene>
    <name evidence="1" type="ORF">BC659_0259</name>
</gene>
<accession>A0A4R6J074</accession>
<dbReference type="Pfam" id="PF12771">
    <property type="entry name" value="SusD-like_2"/>
    <property type="match status" value="1"/>
</dbReference>
<dbReference type="InterPro" id="IPR011990">
    <property type="entry name" value="TPR-like_helical_dom_sf"/>
</dbReference>
<organism evidence="1 2">
    <name type="scientific">Sediminibacterium goheungense</name>
    <dbReference type="NCBI Taxonomy" id="1086393"/>
    <lineage>
        <taxon>Bacteria</taxon>
        <taxon>Pseudomonadati</taxon>
        <taxon>Bacteroidota</taxon>
        <taxon>Chitinophagia</taxon>
        <taxon>Chitinophagales</taxon>
        <taxon>Chitinophagaceae</taxon>
        <taxon>Sediminibacterium</taxon>
    </lineage>
</organism>
<dbReference type="AlphaFoldDB" id="A0A4R6J074"/>
<dbReference type="OrthoDB" id="9766256at2"/>
<dbReference type="PROSITE" id="PS51257">
    <property type="entry name" value="PROKAR_LIPOPROTEIN"/>
    <property type="match status" value="1"/>
</dbReference>
<sequence>MKQRIYIAGFLLTMLIASGCKKYLNINSDPDTTQAPSVGSVFPAMLAAIPRGTQFDARYVGKYIQNWLTMANGNNDVWDTHSYIANSDASGDIWRQTYYGLGKNLDYIITTGLRDNRFDYVGAAIALKAYMFQTATDYHGEIIFNDAFKENTYYFKYDTQDVVYKGVDSLCRVAIKYLEMAEAVKSTNTLNLGDYSYNGDVTKWKRFTYGILARNWNHLSNKASYNADSVIKYCDNALASVADDFVIPFDASKNDDANFFGPYRDNLTLFRQSNFMVRLLDGTTLAGTTWAENRDPRLPHMLSASADTSGTNNGGYRGVDPGLGDPLSASTSGVNFRRRVPVLWADTTIGNPSAATFLDNGKYLFKNKAVMPVMTYSEIQFIKAEAQFRKNNLAGAHAAYLAGINAHFDFINKNYSGLRGAANIFNGSPISATQRATYLASRNVQQTPATLTMTDIMLQKYISGWAWNWVETWVDLRRFHYTDIDPLTGQQVFKGFTLPTLAAVNLGKPVYRVRPRYNSEYVWNLDELRKFGGDKSDYHTYEMWFSKP</sequence>
<comment type="caution">
    <text evidence="1">The sequence shown here is derived from an EMBL/GenBank/DDBJ whole genome shotgun (WGS) entry which is preliminary data.</text>
</comment>
<evidence type="ECO:0000313" key="2">
    <source>
        <dbReference type="Proteomes" id="UP000295741"/>
    </source>
</evidence>
<protein>
    <submittedName>
        <fullName evidence="1">SusD-like starch-binding protein associating with outer membrane</fullName>
    </submittedName>
</protein>
<keyword evidence="2" id="KW-1185">Reference proteome</keyword>
<dbReference type="SUPFAM" id="SSF48452">
    <property type="entry name" value="TPR-like"/>
    <property type="match status" value="1"/>
</dbReference>
<dbReference type="Proteomes" id="UP000295741">
    <property type="component" value="Unassembled WGS sequence"/>
</dbReference>
<dbReference type="EMBL" id="SNWP01000010">
    <property type="protein sequence ID" value="TDO28197.1"/>
    <property type="molecule type" value="Genomic_DNA"/>
</dbReference>
<dbReference type="Gene3D" id="1.25.40.390">
    <property type="match status" value="1"/>
</dbReference>
<dbReference type="InterPro" id="IPR041662">
    <property type="entry name" value="SusD-like_2"/>
</dbReference>
<reference evidence="1 2" key="1">
    <citation type="submission" date="2019-03" db="EMBL/GenBank/DDBJ databases">
        <title>Genomic Encyclopedia of Archaeal and Bacterial Type Strains, Phase II (KMG-II): from individual species to whole genera.</title>
        <authorList>
            <person name="Goeker M."/>
        </authorList>
    </citation>
    <scope>NUCLEOTIDE SEQUENCE [LARGE SCALE GENOMIC DNA]</scope>
    <source>
        <strain evidence="1 2">DSM 28323</strain>
    </source>
</reference>
<evidence type="ECO:0000313" key="1">
    <source>
        <dbReference type="EMBL" id="TDO28197.1"/>
    </source>
</evidence>